<evidence type="ECO:0000313" key="2">
    <source>
        <dbReference type="Proteomes" id="UP000236161"/>
    </source>
</evidence>
<dbReference type="AlphaFoldDB" id="A0A2I0B3B7"/>
<organism evidence="1 2">
    <name type="scientific">Apostasia shenzhenica</name>
    <dbReference type="NCBI Taxonomy" id="1088818"/>
    <lineage>
        <taxon>Eukaryota</taxon>
        <taxon>Viridiplantae</taxon>
        <taxon>Streptophyta</taxon>
        <taxon>Embryophyta</taxon>
        <taxon>Tracheophyta</taxon>
        <taxon>Spermatophyta</taxon>
        <taxon>Magnoliopsida</taxon>
        <taxon>Liliopsida</taxon>
        <taxon>Asparagales</taxon>
        <taxon>Orchidaceae</taxon>
        <taxon>Apostasioideae</taxon>
        <taxon>Apostasia</taxon>
    </lineage>
</organism>
<reference evidence="1 2" key="1">
    <citation type="journal article" date="2017" name="Nature">
        <title>The Apostasia genome and the evolution of orchids.</title>
        <authorList>
            <person name="Zhang G.Q."/>
            <person name="Liu K.W."/>
            <person name="Li Z."/>
            <person name="Lohaus R."/>
            <person name="Hsiao Y.Y."/>
            <person name="Niu S.C."/>
            <person name="Wang J.Y."/>
            <person name="Lin Y.C."/>
            <person name="Xu Q."/>
            <person name="Chen L.J."/>
            <person name="Yoshida K."/>
            <person name="Fujiwara S."/>
            <person name="Wang Z.W."/>
            <person name="Zhang Y.Q."/>
            <person name="Mitsuda N."/>
            <person name="Wang M."/>
            <person name="Liu G.H."/>
            <person name="Pecoraro L."/>
            <person name="Huang H.X."/>
            <person name="Xiao X.J."/>
            <person name="Lin M."/>
            <person name="Wu X.Y."/>
            <person name="Wu W.L."/>
            <person name="Chen Y.Y."/>
            <person name="Chang S.B."/>
            <person name="Sakamoto S."/>
            <person name="Ohme-Takagi M."/>
            <person name="Yagi M."/>
            <person name="Zeng S.J."/>
            <person name="Shen C.Y."/>
            <person name="Yeh C.M."/>
            <person name="Luo Y.B."/>
            <person name="Tsai W.C."/>
            <person name="Van de Peer Y."/>
            <person name="Liu Z.J."/>
        </authorList>
    </citation>
    <scope>NUCLEOTIDE SEQUENCE [LARGE SCALE GENOMIC DNA]</scope>
    <source>
        <strain evidence="2">cv. Shenzhen</strain>
        <tissue evidence="1">Stem</tissue>
    </source>
</reference>
<evidence type="ECO:0000313" key="1">
    <source>
        <dbReference type="EMBL" id="PKA62284.1"/>
    </source>
</evidence>
<dbReference type="Proteomes" id="UP000236161">
    <property type="component" value="Unassembled WGS sequence"/>
</dbReference>
<gene>
    <name evidence="1" type="ORF">AXF42_Ash016076</name>
</gene>
<protein>
    <submittedName>
        <fullName evidence="1">Uncharacterized protein</fullName>
    </submittedName>
</protein>
<proteinExistence type="predicted"/>
<keyword evidence="2" id="KW-1185">Reference proteome</keyword>
<sequence length="64" mass="6704">MHFRPQQTSMVVAGSTYAVPQIDPTPSAQNNSIHDSSVINSSPLSIEDLGDYTGEGWAGSLGLA</sequence>
<accession>A0A2I0B3B7</accession>
<name>A0A2I0B3B7_9ASPA</name>
<dbReference type="EMBL" id="KZ451918">
    <property type="protein sequence ID" value="PKA62284.1"/>
    <property type="molecule type" value="Genomic_DNA"/>
</dbReference>